<accession>A0A5S9PJT8</accession>
<dbReference type="AlphaFoldDB" id="A0A5S9PJT8"/>
<dbReference type="Proteomes" id="UP000441399">
    <property type="component" value="Unassembled WGS sequence"/>
</dbReference>
<protein>
    <submittedName>
        <fullName evidence="4">Phospholipase D</fullName>
        <ecNumber evidence="4">3.1.4.4</ecNumber>
    </submittedName>
</protein>
<keyword evidence="4" id="KW-0378">Hydrolase</keyword>
<feature type="signal peptide" evidence="1">
    <location>
        <begin position="1"/>
        <end position="29"/>
    </location>
</feature>
<dbReference type="PANTHER" id="PTHR43606:SF2">
    <property type="entry name" value="ALKALINE PHOSPHATASE FAMILY PROTEIN (AFU_ORTHOLOGUE AFUA_5G03860)"/>
    <property type="match status" value="1"/>
</dbReference>
<name>A0A5S9PJT8_9GAMM</name>
<reference evidence="4 5" key="1">
    <citation type="submission" date="2019-11" db="EMBL/GenBank/DDBJ databases">
        <authorList>
            <person name="Holert J."/>
        </authorList>
    </citation>
    <scope>NUCLEOTIDE SEQUENCE [LARGE SCALE GENOMIC DNA]</scope>
    <source>
        <strain evidence="4">SB11_3</strain>
    </source>
</reference>
<proteinExistence type="predicted"/>
<dbReference type="InterPro" id="IPR032093">
    <property type="entry name" value="PhoD_N"/>
</dbReference>
<evidence type="ECO:0000313" key="4">
    <source>
        <dbReference type="EMBL" id="CAA0104545.1"/>
    </source>
</evidence>
<evidence type="ECO:0000259" key="3">
    <source>
        <dbReference type="Pfam" id="PF16655"/>
    </source>
</evidence>
<keyword evidence="5" id="KW-1185">Reference proteome</keyword>
<dbReference type="PANTHER" id="PTHR43606">
    <property type="entry name" value="PHOSPHATASE, PUTATIVE (AFU_ORTHOLOGUE AFUA_6G08710)-RELATED"/>
    <property type="match status" value="1"/>
</dbReference>
<evidence type="ECO:0000259" key="2">
    <source>
        <dbReference type="Pfam" id="PF09423"/>
    </source>
</evidence>
<dbReference type="OrthoDB" id="327733at2"/>
<sequence length="594" mass="65398">MNNNISRRRLMKLSAMGASALVVSTGLTACSDDDDSDPAVAVEFTHGVASGDPLTGSVILWTRVAPVEDAKIRVFFELATDEAFTNITHNGVTTTSAARDYTVKVDAKNLTPGQQYYYRFVANGEVSPMGRTTTTPTGDVSGLRMAVMSCSNYPAGYFHAYAHASQLSGANDIDVVLHLGDYIYEYGADGYATDRAEALDRVPQPAYEIVSLADYRTRYAQYRSDTDLQALHAKAPFICVWDDHEITNDTWRTGAENHNDGEGSFEDRKLAALQAYFEWLPIRPQTADEFSDTIYRTLSFGNLVDLHMLDTRLVGRDQQLSFSQFTNAETGAFDMQSFASALNSPNRTLLGVDQRQWLTGQISNSTARWQVLGQQVLMGRMLLPAAIATQQMSITQFAELGALATLAYRKNQKDPTLTEGELAYLAANQDRLTPEAMALLQLPNMPYNLDAWDGYPYERDLVLNEIADTASAVVVLAGDTHNAWANNLTDTNGNPVAVEFATAGVTSPGLESYLGFAPEEAPATEQGIVGLVSDLHYLNARDRGYMVVSFEHDDVTCEWHYVSDITNKVFSLQEDRGKTMEVSHDVPFFKSTPA</sequence>
<dbReference type="PROSITE" id="PS51257">
    <property type="entry name" value="PROKAR_LIPOPROTEIN"/>
    <property type="match status" value="1"/>
</dbReference>
<gene>
    <name evidence="4" type="primary">pld_1</name>
    <name evidence="4" type="ORF">OPDIPICF_00863</name>
</gene>
<evidence type="ECO:0000256" key="1">
    <source>
        <dbReference type="SAM" id="SignalP"/>
    </source>
</evidence>
<organism evidence="4 5">
    <name type="scientific">BD1-7 clade bacterium</name>
    <dbReference type="NCBI Taxonomy" id="2029982"/>
    <lineage>
        <taxon>Bacteria</taxon>
        <taxon>Pseudomonadati</taxon>
        <taxon>Pseudomonadota</taxon>
        <taxon>Gammaproteobacteria</taxon>
        <taxon>Cellvibrionales</taxon>
        <taxon>Spongiibacteraceae</taxon>
        <taxon>BD1-7 clade</taxon>
    </lineage>
</organism>
<dbReference type="InterPro" id="IPR038607">
    <property type="entry name" value="PhoD-like_sf"/>
</dbReference>
<dbReference type="EMBL" id="CACSIO010000012">
    <property type="protein sequence ID" value="CAA0104545.1"/>
    <property type="molecule type" value="Genomic_DNA"/>
</dbReference>
<dbReference type="InterPro" id="IPR029052">
    <property type="entry name" value="Metallo-depent_PP-like"/>
</dbReference>
<feature type="domain" description="Phospholipase D N-terminal" evidence="3">
    <location>
        <begin position="46"/>
        <end position="134"/>
    </location>
</feature>
<keyword evidence="1" id="KW-0732">Signal</keyword>
<feature type="chain" id="PRO_5024825125" evidence="1">
    <location>
        <begin position="30"/>
        <end position="594"/>
    </location>
</feature>
<evidence type="ECO:0000313" key="5">
    <source>
        <dbReference type="Proteomes" id="UP000441399"/>
    </source>
</evidence>
<dbReference type="SUPFAM" id="SSF56300">
    <property type="entry name" value="Metallo-dependent phosphatases"/>
    <property type="match status" value="1"/>
</dbReference>
<dbReference type="InterPro" id="IPR018946">
    <property type="entry name" value="PhoD-like_MPP"/>
</dbReference>
<dbReference type="GO" id="GO:0004630">
    <property type="term" value="F:phospholipase D activity"/>
    <property type="evidence" value="ECO:0007669"/>
    <property type="project" value="UniProtKB-EC"/>
</dbReference>
<dbReference type="Pfam" id="PF09423">
    <property type="entry name" value="PhoD"/>
    <property type="match status" value="1"/>
</dbReference>
<feature type="domain" description="PhoD-like phosphatase metallophosphatase" evidence="2">
    <location>
        <begin position="145"/>
        <end position="559"/>
    </location>
</feature>
<dbReference type="Gene3D" id="2.60.40.380">
    <property type="entry name" value="Purple acid phosphatase-like, N-terminal"/>
    <property type="match status" value="1"/>
</dbReference>
<dbReference type="Pfam" id="PF16655">
    <property type="entry name" value="PhoD_N"/>
    <property type="match status" value="1"/>
</dbReference>
<dbReference type="Gene3D" id="3.60.21.70">
    <property type="entry name" value="PhoD-like phosphatase"/>
    <property type="match status" value="1"/>
</dbReference>
<dbReference type="PROSITE" id="PS51318">
    <property type="entry name" value="TAT"/>
    <property type="match status" value="1"/>
</dbReference>
<dbReference type="InterPro" id="IPR006311">
    <property type="entry name" value="TAT_signal"/>
</dbReference>
<dbReference type="EC" id="3.1.4.4" evidence="4"/>
<dbReference type="CDD" id="cd07389">
    <property type="entry name" value="MPP_PhoD"/>
    <property type="match status" value="1"/>
</dbReference>
<dbReference type="InterPro" id="IPR052900">
    <property type="entry name" value="Phospholipid_Metab_Enz"/>
</dbReference>